<evidence type="ECO:0000313" key="2">
    <source>
        <dbReference type="Proteomes" id="UP001302321"/>
    </source>
</evidence>
<sequence length="312" mass="35189">MLDSPTTPSEIEDIDCDFDSIINFRDVGKTVNSFLGQKVLKEGLLFRSAKLDDASPKDRLRLTEVYGIKSVIDLRSKTEHLNAEEKHKLFHKTLPLKVTGLNYTRIILPSHRFELFLLWQLSWFNIFKFLLLYLTNRPPAISLISQHALAPRGLAGLAIDTLTYSGPSLSLCLSSLSTFPPSPTIIHCTQGKDRTGLIVILVLLILNIPPQAIEHDYHLTNSSDPLIRNIRLEEVREVGLPDSFADTHAEMVMAVTTWLDKRYGGVEGYLDTIAFGELKRRRLREVLLGYRPQALSKSPETSIHITKSETSI</sequence>
<comment type="caution">
    <text evidence="1">The sequence shown here is derived from an EMBL/GenBank/DDBJ whole genome shotgun (WGS) entry which is preliminary data.</text>
</comment>
<protein>
    <submittedName>
        <fullName evidence="1">Protein-tyrosine phosphatase-like protein</fullName>
    </submittedName>
</protein>
<evidence type="ECO:0000313" key="1">
    <source>
        <dbReference type="EMBL" id="KAK4171956.1"/>
    </source>
</evidence>
<dbReference type="PANTHER" id="PTHR31126:SF1">
    <property type="entry name" value="TYROSINE SPECIFIC PROTEIN PHOSPHATASES DOMAIN-CONTAINING PROTEIN"/>
    <property type="match status" value="1"/>
</dbReference>
<dbReference type="Proteomes" id="UP001302321">
    <property type="component" value="Unassembled WGS sequence"/>
</dbReference>
<dbReference type="SUPFAM" id="SSF52799">
    <property type="entry name" value="(Phosphotyrosine protein) phosphatases II"/>
    <property type="match status" value="1"/>
</dbReference>
<reference evidence="1" key="2">
    <citation type="submission" date="2023-05" db="EMBL/GenBank/DDBJ databases">
        <authorList>
            <consortium name="Lawrence Berkeley National Laboratory"/>
            <person name="Steindorff A."/>
            <person name="Hensen N."/>
            <person name="Bonometti L."/>
            <person name="Westerberg I."/>
            <person name="Brannstrom I.O."/>
            <person name="Guillou S."/>
            <person name="Cros-Aarteil S."/>
            <person name="Calhoun S."/>
            <person name="Haridas S."/>
            <person name="Kuo A."/>
            <person name="Mondo S."/>
            <person name="Pangilinan J."/>
            <person name="Riley R."/>
            <person name="Labutti K."/>
            <person name="Andreopoulos B."/>
            <person name="Lipzen A."/>
            <person name="Chen C."/>
            <person name="Yanf M."/>
            <person name="Daum C."/>
            <person name="Ng V."/>
            <person name="Clum A."/>
            <person name="Ohm R."/>
            <person name="Martin F."/>
            <person name="Silar P."/>
            <person name="Natvig D."/>
            <person name="Lalanne C."/>
            <person name="Gautier V."/>
            <person name="Ament-Velasquez S.L."/>
            <person name="Kruys A."/>
            <person name="Hutchinson M.I."/>
            <person name="Powell A.J."/>
            <person name="Barry K."/>
            <person name="Miller A.N."/>
            <person name="Grigoriev I.V."/>
            <person name="Debuchy R."/>
            <person name="Gladieux P."/>
            <person name="Thoren M.H."/>
            <person name="Johannesson H."/>
        </authorList>
    </citation>
    <scope>NUCLEOTIDE SEQUENCE</scope>
    <source>
        <strain evidence="1">CBS 892.96</strain>
    </source>
</reference>
<dbReference type="InterPro" id="IPR029021">
    <property type="entry name" value="Prot-tyrosine_phosphatase-like"/>
</dbReference>
<dbReference type="InterPro" id="IPR016130">
    <property type="entry name" value="Tyr_Pase_AS"/>
</dbReference>
<dbReference type="AlphaFoldDB" id="A0AAN6VYV7"/>
<organism evidence="1 2">
    <name type="scientific">Triangularia setosa</name>
    <dbReference type="NCBI Taxonomy" id="2587417"/>
    <lineage>
        <taxon>Eukaryota</taxon>
        <taxon>Fungi</taxon>
        <taxon>Dikarya</taxon>
        <taxon>Ascomycota</taxon>
        <taxon>Pezizomycotina</taxon>
        <taxon>Sordariomycetes</taxon>
        <taxon>Sordariomycetidae</taxon>
        <taxon>Sordariales</taxon>
        <taxon>Podosporaceae</taxon>
        <taxon>Triangularia</taxon>
    </lineage>
</organism>
<keyword evidence="2" id="KW-1185">Reference proteome</keyword>
<name>A0AAN6VYV7_9PEZI</name>
<dbReference type="GO" id="GO:0004721">
    <property type="term" value="F:phosphoprotein phosphatase activity"/>
    <property type="evidence" value="ECO:0007669"/>
    <property type="project" value="InterPro"/>
</dbReference>
<dbReference type="PANTHER" id="PTHR31126">
    <property type="entry name" value="TYROSINE-PROTEIN PHOSPHATASE"/>
    <property type="match status" value="1"/>
</dbReference>
<dbReference type="EMBL" id="MU866481">
    <property type="protein sequence ID" value="KAK4171956.1"/>
    <property type="molecule type" value="Genomic_DNA"/>
</dbReference>
<gene>
    <name evidence="1" type="ORF">QBC36DRAFT_83011</name>
</gene>
<dbReference type="PROSITE" id="PS00383">
    <property type="entry name" value="TYR_PHOSPHATASE_1"/>
    <property type="match status" value="1"/>
</dbReference>
<dbReference type="InterPro" id="IPR026893">
    <property type="entry name" value="Tyr/Ser_Pase_IphP-type"/>
</dbReference>
<reference evidence="1" key="1">
    <citation type="journal article" date="2023" name="Mol. Phylogenet. Evol.">
        <title>Genome-scale phylogeny and comparative genomics of the fungal order Sordariales.</title>
        <authorList>
            <person name="Hensen N."/>
            <person name="Bonometti L."/>
            <person name="Westerberg I."/>
            <person name="Brannstrom I.O."/>
            <person name="Guillou S."/>
            <person name="Cros-Aarteil S."/>
            <person name="Calhoun S."/>
            <person name="Haridas S."/>
            <person name="Kuo A."/>
            <person name="Mondo S."/>
            <person name="Pangilinan J."/>
            <person name="Riley R."/>
            <person name="LaButti K."/>
            <person name="Andreopoulos B."/>
            <person name="Lipzen A."/>
            <person name="Chen C."/>
            <person name="Yan M."/>
            <person name="Daum C."/>
            <person name="Ng V."/>
            <person name="Clum A."/>
            <person name="Steindorff A."/>
            <person name="Ohm R.A."/>
            <person name="Martin F."/>
            <person name="Silar P."/>
            <person name="Natvig D.O."/>
            <person name="Lalanne C."/>
            <person name="Gautier V."/>
            <person name="Ament-Velasquez S.L."/>
            <person name="Kruys A."/>
            <person name="Hutchinson M.I."/>
            <person name="Powell A.J."/>
            <person name="Barry K."/>
            <person name="Miller A.N."/>
            <person name="Grigoriev I.V."/>
            <person name="Debuchy R."/>
            <person name="Gladieux P."/>
            <person name="Hiltunen Thoren M."/>
            <person name="Johannesson H."/>
        </authorList>
    </citation>
    <scope>NUCLEOTIDE SEQUENCE</scope>
    <source>
        <strain evidence="1">CBS 892.96</strain>
    </source>
</reference>
<accession>A0AAN6VYV7</accession>
<proteinExistence type="predicted"/>
<dbReference type="Pfam" id="PF13350">
    <property type="entry name" value="Y_phosphatase3"/>
    <property type="match status" value="1"/>
</dbReference>
<dbReference type="Gene3D" id="3.90.190.10">
    <property type="entry name" value="Protein tyrosine phosphatase superfamily"/>
    <property type="match status" value="1"/>
</dbReference>